<organism evidence="2 3">
    <name type="scientific">Cryptolaemus montrouzieri</name>
    <dbReference type="NCBI Taxonomy" id="559131"/>
    <lineage>
        <taxon>Eukaryota</taxon>
        <taxon>Metazoa</taxon>
        <taxon>Ecdysozoa</taxon>
        <taxon>Arthropoda</taxon>
        <taxon>Hexapoda</taxon>
        <taxon>Insecta</taxon>
        <taxon>Pterygota</taxon>
        <taxon>Neoptera</taxon>
        <taxon>Endopterygota</taxon>
        <taxon>Coleoptera</taxon>
        <taxon>Polyphaga</taxon>
        <taxon>Cucujiformia</taxon>
        <taxon>Coccinelloidea</taxon>
        <taxon>Coccinellidae</taxon>
        <taxon>Scymninae</taxon>
        <taxon>Scymnini</taxon>
        <taxon>Cryptolaemus</taxon>
    </lineage>
</organism>
<dbReference type="AlphaFoldDB" id="A0ABD2NW57"/>
<dbReference type="EMBL" id="JABFTP020000144">
    <property type="protein sequence ID" value="KAL3282976.1"/>
    <property type="molecule type" value="Genomic_DNA"/>
</dbReference>
<sequence>MGVNLAARVLNIPSRIVLCRLQNNDPSKKAMGPTGIFGEASELKWVAHIEAQQKRAFAPTRDDIRCLAFDFANKSSIGTVPQPSGPQNLPNNVTETMAEHIPDPRPTTPDSQTGPSSAHDLPLSGGKTLNVISPLPIIPVGLKKRGRSITTILKSP</sequence>
<evidence type="ECO:0000256" key="1">
    <source>
        <dbReference type="SAM" id="MobiDB-lite"/>
    </source>
</evidence>
<feature type="compositionally biased region" description="Polar residues" evidence="1">
    <location>
        <begin position="77"/>
        <end position="95"/>
    </location>
</feature>
<dbReference type="Proteomes" id="UP001516400">
    <property type="component" value="Unassembled WGS sequence"/>
</dbReference>
<evidence type="ECO:0000313" key="3">
    <source>
        <dbReference type="Proteomes" id="UP001516400"/>
    </source>
</evidence>
<accession>A0ABD2NW57</accession>
<protein>
    <submittedName>
        <fullName evidence="2">Uncharacterized protein</fullName>
    </submittedName>
</protein>
<name>A0ABD2NW57_9CUCU</name>
<feature type="region of interest" description="Disordered" evidence="1">
    <location>
        <begin position="77"/>
        <end position="125"/>
    </location>
</feature>
<comment type="caution">
    <text evidence="2">The sequence shown here is derived from an EMBL/GenBank/DDBJ whole genome shotgun (WGS) entry which is preliminary data.</text>
</comment>
<gene>
    <name evidence="2" type="ORF">HHI36_006134</name>
</gene>
<evidence type="ECO:0000313" key="2">
    <source>
        <dbReference type="EMBL" id="KAL3282976.1"/>
    </source>
</evidence>
<proteinExistence type="predicted"/>
<keyword evidence="3" id="KW-1185">Reference proteome</keyword>
<reference evidence="2 3" key="1">
    <citation type="journal article" date="2021" name="BMC Biol.">
        <title>Horizontally acquired antibacterial genes associated with adaptive radiation of ladybird beetles.</title>
        <authorList>
            <person name="Li H.S."/>
            <person name="Tang X.F."/>
            <person name="Huang Y.H."/>
            <person name="Xu Z.Y."/>
            <person name="Chen M.L."/>
            <person name="Du X.Y."/>
            <person name="Qiu B.Y."/>
            <person name="Chen P.T."/>
            <person name="Zhang W."/>
            <person name="Slipinski A."/>
            <person name="Escalona H.E."/>
            <person name="Waterhouse R.M."/>
            <person name="Zwick A."/>
            <person name="Pang H."/>
        </authorList>
    </citation>
    <scope>NUCLEOTIDE SEQUENCE [LARGE SCALE GENOMIC DNA]</scope>
    <source>
        <strain evidence="2">SYSU2018</strain>
    </source>
</reference>